<sequence length="34" mass="3797">GSLEVINKIEGMMAGSLHKRNMPPMAIIFPELRD</sequence>
<evidence type="ECO:0000313" key="2">
    <source>
        <dbReference type="Proteomes" id="UP000263273"/>
    </source>
</evidence>
<name>A0A354Z0V5_9FIRM</name>
<feature type="non-terminal residue" evidence="1">
    <location>
        <position position="1"/>
    </location>
</feature>
<evidence type="ECO:0000313" key="1">
    <source>
        <dbReference type="EMBL" id="HBK54097.1"/>
    </source>
</evidence>
<accession>A0A354Z0V5</accession>
<reference evidence="1 2" key="1">
    <citation type="journal article" date="2018" name="Nat. Biotechnol.">
        <title>A standardized bacterial taxonomy based on genome phylogeny substantially revises the tree of life.</title>
        <authorList>
            <person name="Parks D.H."/>
            <person name="Chuvochina M."/>
            <person name="Waite D.W."/>
            <person name="Rinke C."/>
            <person name="Skarshewski A."/>
            <person name="Chaumeil P.A."/>
            <person name="Hugenholtz P."/>
        </authorList>
    </citation>
    <scope>NUCLEOTIDE SEQUENCE [LARGE SCALE GENOMIC DNA]</scope>
    <source>
        <strain evidence="1">UBA10948</strain>
    </source>
</reference>
<proteinExistence type="predicted"/>
<dbReference type="Proteomes" id="UP000263273">
    <property type="component" value="Unassembled WGS sequence"/>
</dbReference>
<gene>
    <name evidence="1" type="ORF">DDZ44_09195</name>
</gene>
<protein>
    <submittedName>
        <fullName evidence="1">NAD(+) synthetase</fullName>
    </submittedName>
</protein>
<dbReference type="AlphaFoldDB" id="A0A354Z0V5"/>
<comment type="caution">
    <text evidence="1">The sequence shown here is derived from an EMBL/GenBank/DDBJ whole genome shotgun (WGS) entry which is preliminary data.</text>
</comment>
<organism evidence="1 2">
    <name type="scientific">Syntrophomonas wolfei</name>
    <dbReference type="NCBI Taxonomy" id="863"/>
    <lineage>
        <taxon>Bacteria</taxon>
        <taxon>Bacillati</taxon>
        <taxon>Bacillota</taxon>
        <taxon>Clostridia</taxon>
        <taxon>Eubacteriales</taxon>
        <taxon>Syntrophomonadaceae</taxon>
        <taxon>Syntrophomonas</taxon>
    </lineage>
</organism>
<dbReference type="EMBL" id="DNZF01000201">
    <property type="protein sequence ID" value="HBK54097.1"/>
    <property type="molecule type" value="Genomic_DNA"/>
</dbReference>